<dbReference type="InterPro" id="IPR013022">
    <property type="entry name" value="Xyl_isomerase-like_TIM-brl"/>
</dbReference>
<protein>
    <submittedName>
        <fullName evidence="2">Xylose isomerase-like TIM barrel domain-containing protein</fullName>
    </submittedName>
</protein>
<evidence type="ECO:0000313" key="2">
    <source>
        <dbReference type="EMBL" id="ALS25170.1"/>
    </source>
</evidence>
<name>A0A0U2L5B8_9BACL</name>
<proteinExistence type="predicted"/>
<accession>A0A0U2L5B8</accession>
<sequence>MIWDRVGVLTDEVSPHVEEALDWIVEHQLKHVEIRMVNRRNVMNLSDEELANLRREVEKRGLFVSAIASPVFKCALDPARPVSAGDTFGQPEEAVEAHYHKLHRAIQIAKQLGTRRIRIFSFWREQDPMKYEADIVAHLKAAAAIAEREDVTLLLENEPSCNGGYAEEVGRFVRGVASEAVKVLWDPGNEAYGGKPAFPDGYEQIRDVLGHVHLKDARVEPDGTPRCVPIGDGRVPFAAHISALERDGYRGLYTIETHYIPEGGTAAEGTRLTLSGLRRALSQGEVQL</sequence>
<dbReference type="AlphaFoldDB" id="A0A0U2L5B8"/>
<dbReference type="Gene3D" id="3.20.20.150">
    <property type="entry name" value="Divalent-metal-dependent TIM barrel enzymes"/>
    <property type="match status" value="1"/>
</dbReference>
<dbReference type="SUPFAM" id="SSF51658">
    <property type="entry name" value="Xylose isomerase-like"/>
    <property type="match status" value="1"/>
</dbReference>
<dbReference type="InterPro" id="IPR036237">
    <property type="entry name" value="Xyl_isomerase-like_sf"/>
</dbReference>
<evidence type="ECO:0000259" key="1">
    <source>
        <dbReference type="Pfam" id="PF01261"/>
    </source>
</evidence>
<dbReference type="EMBL" id="CP013652">
    <property type="protein sequence ID" value="ALS25170.1"/>
    <property type="molecule type" value="Genomic_DNA"/>
</dbReference>
<gene>
    <name evidence="2" type="ORF">IJ22_49080</name>
</gene>
<feature type="domain" description="Xylose isomerase-like TIM barrel" evidence="1">
    <location>
        <begin position="22"/>
        <end position="268"/>
    </location>
</feature>
<dbReference type="KEGG" id="pnp:IJ22_49080"/>
<dbReference type="InterPro" id="IPR050312">
    <property type="entry name" value="IolE/XylAMocC-like"/>
</dbReference>
<dbReference type="PANTHER" id="PTHR12110">
    <property type="entry name" value="HYDROXYPYRUVATE ISOMERASE"/>
    <property type="match status" value="1"/>
</dbReference>
<reference evidence="2 3" key="2">
    <citation type="journal article" date="2016" name="Genome Announc.">
        <title>Complete Genome Sequences of Two Interactive Moderate Thermophiles, Paenibacillus napthalenovorans 32O-Y and Paenibacillus sp. 32O-W.</title>
        <authorList>
            <person name="Butler R.R.III."/>
            <person name="Wang J."/>
            <person name="Stark B.C."/>
            <person name="Pombert J.F."/>
        </authorList>
    </citation>
    <scope>NUCLEOTIDE SEQUENCE [LARGE SCALE GENOMIC DNA]</scope>
    <source>
        <strain evidence="2 3">32O-Y</strain>
    </source>
</reference>
<dbReference type="STRING" id="162209.IJ22_49080"/>
<dbReference type="Proteomes" id="UP000061660">
    <property type="component" value="Chromosome"/>
</dbReference>
<dbReference type="GO" id="GO:0016853">
    <property type="term" value="F:isomerase activity"/>
    <property type="evidence" value="ECO:0007669"/>
    <property type="project" value="UniProtKB-KW"/>
</dbReference>
<dbReference type="PATRIC" id="fig|162209.4.peg.5184"/>
<organism evidence="2 3">
    <name type="scientific">Paenibacillus naphthalenovorans</name>
    <dbReference type="NCBI Taxonomy" id="162209"/>
    <lineage>
        <taxon>Bacteria</taxon>
        <taxon>Bacillati</taxon>
        <taxon>Bacillota</taxon>
        <taxon>Bacilli</taxon>
        <taxon>Bacillales</taxon>
        <taxon>Paenibacillaceae</taxon>
        <taxon>Paenibacillus</taxon>
    </lineage>
</organism>
<keyword evidence="3" id="KW-1185">Reference proteome</keyword>
<dbReference type="RefSeq" id="WP_062410595.1">
    <property type="nucleotide sequence ID" value="NZ_BJCS01000009.1"/>
</dbReference>
<dbReference type="PANTHER" id="PTHR12110:SF41">
    <property type="entry name" value="INOSOSE DEHYDRATASE"/>
    <property type="match status" value="1"/>
</dbReference>
<dbReference type="OrthoDB" id="9815124at2"/>
<reference evidence="3" key="1">
    <citation type="submission" date="2015-12" db="EMBL/GenBank/DDBJ databases">
        <title>Complete genome sequences of two moderately thermophilic Paenibacillus species.</title>
        <authorList>
            <person name="Butler R.III."/>
            <person name="Wang J."/>
            <person name="Stark B.C."/>
            <person name="Pombert J.-F."/>
        </authorList>
    </citation>
    <scope>NUCLEOTIDE SEQUENCE [LARGE SCALE GENOMIC DNA]</scope>
    <source>
        <strain evidence="3">32O-Y</strain>
    </source>
</reference>
<dbReference type="Pfam" id="PF01261">
    <property type="entry name" value="AP_endonuc_2"/>
    <property type="match status" value="1"/>
</dbReference>
<keyword evidence="2" id="KW-0413">Isomerase</keyword>
<evidence type="ECO:0000313" key="3">
    <source>
        <dbReference type="Proteomes" id="UP000061660"/>
    </source>
</evidence>